<dbReference type="Proteomes" id="UP000807769">
    <property type="component" value="Unassembled WGS sequence"/>
</dbReference>
<sequence>MSHPQMHPSNIHKHPGNIVWEVNRVQWQLKEEVAAEKTCKQAEKDAHAAAVDKSHTTIAAAEDAMAIQQKAQVKGPPKLVQPHMVTSKKSTNLANVDAQPAVIVQSTAAPEDDSQASQPVKKKAGQLAESDVDLYDKPKEYSELAPKSYRGKNIVHVNETLKSSLRGKKHSLPNAESSADELEALNTTEELEILKDPEAAEEFEMVENRESAEEGNESDTAMMVDLDQSTINTQASMLVDVSELKTTTKQGKTKVKAEAKTEVKAKVKTNVVATEKIHAKIKKGKGKNEDLPSGVFENGLWCMRFLLCLMFWISNSNFGWTIPETKLKSVLEQIYYAV</sequence>
<protein>
    <submittedName>
        <fullName evidence="2">Uncharacterized protein</fullName>
    </submittedName>
</protein>
<organism evidence="2 3">
    <name type="scientific">Suillus subaureus</name>
    <dbReference type="NCBI Taxonomy" id="48587"/>
    <lineage>
        <taxon>Eukaryota</taxon>
        <taxon>Fungi</taxon>
        <taxon>Dikarya</taxon>
        <taxon>Basidiomycota</taxon>
        <taxon>Agaricomycotina</taxon>
        <taxon>Agaricomycetes</taxon>
        <taxon>Agaricomycetidae</taxon>
        <taxon>Boletales</taxon>
        <taxon>Suillineae</taxon>
        <taxon>Suillaceae</taxon>
        <taxon>Suillus</taxon>
    </lineage>
</organism>
<reference evidence="2" key="1">
    <citation type="journal article" date="2020" name="New Phytol.">
        <title>Comparative genomics reveals dynamic genome evolution in host specialist ectomycorrhizal fungi.</title>
        <authorList>
            <person name="Lofgren L.A."/>
            <person name="Nguyen N.H."/>
            <person name="Vilgalys R."/>
            <person name="Ruytinx J."/>
            <person name="Liao H.L."/>
            <person name="Branco S."/>
            <person name="Kuo A."/>
            <person name="LaButti K."/>
            <person name="Lipzen A."/>
            <person name="Andreopoulos W."/>
            <person name="Pangilinan J."/>
            <person name="Riley R."/>
            <person name="Hundley H."/>
            <person name="Na H."/>
            <person name="Barry K."/>
            <person name="Grigoriev I.V."/>
            <person name="Stajich J.E."/>
            <person name="Kennedy P.G."/>
        </authorList>
    </citation>
    <scope>NUCLEOTIDE SEQUENCE</scope>
    <source>
        <strain evidence="2">MN1</strain>
    </source>
</reference>
<evidence type="ECO:0000256" key="1">
    <source>
        <dbReference type="SAM" id="MobiDB-lite"/>
    </source>
</evidence>
<gene>
    <name evidence="2" type="ORF">BJ212DRAFT_1482244</name>
</gene>
<dbReference type="RefSeq" id="XP_041191532.1">
    <property type="nucleotide sequence ID" value="XM_041340385.1"/>
</dbReference>
<dbReference type="GeneID" id="64634401"/>
<name>A0A9P7E803_9AGAM</name>
<feature type="region of interest" description="Disordered" evidence="1">
    <location>
        <begin position="108"/>
        <end position="129"/>
    </location>
</feature>
<proteinExistence type="predicted"/>
<evidence type="ECO:0000313" key="2">
    <source>
        <dbReference type="EMBL" id="KAG1813896.1"/>
    </source>
</evidence>
<dbReference type="OrthoDB" id="2688314at2759"/>
<dbReference type="EMBL" id="JABBWG010000022">
    <property type="protein sequence ID" value="KAG1813896.1"/>
    <property type="molecule type" value="Genomic_DNA"/>
</dbReference>
<comment type="caution">
    <text evidence="2">The sequence shown here is derived from an EMBL/GenBank/DDBJ whole genome shotgun (WGS) entry which is preliminary data.</text>
</comment>
<dbReference type="AlphaFoldDB" id="A0A9P7E803"/>
<keyword evidence="3" id="KW-1185">Reference proteome</keyword>
<evidence type="ECO:0000313" key="3">
    <source>
        <dbReference type="Proteomes" id="UP000807769"/>
    </source>
</evidence>
<accession>A0A9P7E803</accession>